<dbReference type="InterPro" id="IPR002931">
    <property type="entry name" value="Transglutaminase-like"/>
</dbReference>
<dbReference type="InterPro" id="IPR050779">
    <property type="entry name" value="Transglutaminase"/>
</dbReference>
<keyword evidence="3" id="KW-1185">Reference proteome</keyword>
<dbReference type="PANTHER" id="PTHR11590">
    <property type="entry name" value="PROTEIN-GLUTAMINE GAMMA-GLUTAMYLTRANSFERASE"/>
    <property type="match status" value="1"/>
</dbReference>
<dbReference type="InterPro" id="IPR014756">
    <property type="entry name" value="Ig_E-set"/>
</dbReference>
<dbReference type="Gene3D" id="3.90.260.10">
    <property type="entry name" value="Transglutaminase-like"/>
    <property type="match status" value="1"/>
</dbReference>
<dbReference type="Pfam" id="PF01841">
    <property type="entry name" value="Transglut_core"/>
    <property type="match status" value="1"/>
</dbReference>
<dbReference type="GeneTree" id="ENSGT01050000244939"/>
<dbReference type="GO" id="GO:0003810">
    <property type="term" value="F:protein-glutamine gamma-glutamyltransferase activity"/>
    <property type="evidence" value="ECO:0000318"/>
    <property type="project" value="GO_Central"/>
</dbReference>
<dbReference type="AlphaFoldDB" id="A0A803U1Q3"/>
<sequence>MLRILQSKGKEHLITVVSPADAIIGKYILDIETRPESCSPGRNFFYVLFNPWCKDDSTFLPGDAQKNEYVLNHIGTLYTLANVPGSEWTYGQFEEGILDCCLYLLDKSKLVAKERRDPVKITRAMSALVNKEDDEGVLEGKWKLKKSCDGHTCPHSWKGSVPILNEYYKTKKPVKYAQCWVFSGVLTTILRCLGIPTRSVTTYDAGVDKDGNLKIEHPDDTVWNFHVWNDVWMKRPDLPDGHDGWQAVDGTNQKPSLGIYRCGPASLKAIKKGEIDLDYDTRFLFAAVNAEYTVKIGTRIITRSLCEGKPFENIMDDYKFPEGSIERTKALELAKSLPIPKNDLAQTYGQSHLEELNQTK</sequence>
<dbReference type="Ensembl" id="ENSACAT00000035169.2">
    <property type="protein sequence ID" value="ENSACAP00000041393.1"/>
    <property type="gene ID" value="ENSACAG00000032945.2"/>
</dbReference>
<reference evidence="2" key="1">
    <citation type="submission" date="2009-12" db="EMBL/GenBank/DDBJ databases">
        <title>The Genome Sequence of Anolis carolinensis (Green Anole Lizard).</title>
        <authorList>
            <consortium name="The Genome Sequencing Platform"/>
            <person name="Di Palma F."/>
            <person name="Alfoldi J."/>
            <person name="Heiman D."/>
            <person name="Young S."/>
            <person name="Grabherr M."/>
            <person name="Johnson J."/>
            <person name="Lander E.S."/>
            <person name="Lindblad-Toh K."/>
        </authorList>
    </citation>
    <scope>NUCLEOTIDE SEQUENCE [LARGE SCALE GENOMIC DNA]</scope>
    <source>
        <strain evidence="2">JBL SC #1</strain>
    </source>
</reference>
<dbReference type="OrthoDB" id="437511at2759"/>
<dbReference type="SUPFAM" id="SSF81296">
    <property type="entry name" value="E set domains"/>
    <property type="match status" value="1"/>
</dbReference>
<dbReference type="SUPFAM" id="SSF54001">
    <property type="entry name" value="Cysteine proteinases"/>
    <property type="match status" value="1"/>
</dbReference>
<dbReference type="Bgee" id="ENSACAG00000032945">
    <property type="expression patterns" value="Expressed in dewlap and 2 other cell types or tissues"/>
</dbReference>
<dbReference type="Proteomes" id="UP000001646">
    <property type="component" value="Unplaced"/>
</dbReference>
<feature type="domain" description="Transglutaminase-like" evidence="1">
    <location>
        <begin position="171"/>
        <end position="252"/>
    </location>
</feature>
<accession>A0A803U1Q3</accession>
<reference evidence="2" key="3">
    <citation type="submission" date="2025-09" db="UniProtKB">
        <authorList>
            <consortium name="Ensembl"/>
        </authorList>
    </citation>
    <scope>IDENTIFICATION</scope>
</reference>
<dbReference type="KEGG" id="acs:103279595"/>
<name>A0A803U1Q3_ANOCA</name>
<dbReference type="SMART" id="SM00460">
    <property type="entry name" value="TGc"/>
    <property type="match status" value="1"/>
</dbReference>
<evidence type="ECO:0000259" key="1">
    <source>
        <dbReference type="SMART" id="SM00460"/>
    </source>
</evidence>
<dbReference type="InterPro" id="IPR036985">
    <property type="entry name" value="Transglutaminase-like_sf"/>
</dbReference>
<reference evidence="2" key="2">
    <citation type="submission" date="2025-08" db="UniProtKB">
        <authorList>
            <consortium name="Ensembl"/>
        </authorList>
    </citation>
    <scope>IDENTIFICATION</scope>
</reference>
<dbReference type="PANTHER" id="PTHR11590:SF70">
    <property type="entry name" value="PROTEIN-GLUTAMINE GAMMA-GLUTAMYLTRANSFERASE 4"/>
    <property type="match status" value="1"/>
</dbReference>
<dbReference type="InterPro" id="IPR013783">
    <property type="entry name" value="Ig-like_fold"/>
</dbReference>
<proteinExistence type="predicted"/>
<dbReference type="Gene3D" id="2.60.40.10">
    <property type="entry name" value="Immunoglobulins"/>
    <property type="match status" value="1"/>
</dbReference>
<evidence type="ECO:0000313" key="3">
    <source>
        <dbReference type="Proteomes" id="UP000001646"/>
    </source>
</evidence>
<protein>
    <recommendedName>
        <fullName evidence="1">Transglutaminase-like domain-containing protein</fullName>
    </recommendedName>
</protein>
<evidence type="ECO:0000313" key="2">
    <source>
        <dbReference type="Ensembl" id="ENSACAP00000041393.1"/>
    </source>
</evidence>
<dbReference type="InParanoid" id="A0A803U1Q3"/>
<dbReference type="InterPro" id="IPR038765">
    <property type="entry name" value="Papain-like_cys_pep_sf"/>
</dbReference>
<organism evidence="2 3">
    <name type="scientific">Anolis carolinensis</name>
    <name type="common">Green anole</name>
    <name type="synonym">American chameleon</name>
    <dbReference type="NCBI Taxonomy" id="28377"/>
    <lineage>
        <taxon>Eukaryota</taxon>
        <taxon>Metazoa</taxon>
        <taxon>Chordata</taxon>
        <taxon>Craniata</taxon>
        <taxon>Vertebrata</taxon>
        <taxon>Euteleostomi</taxon>
        <taxon>Lepidosauria</taxon>
        <taxon>Squamata</taxon>
        <taxon>Bifurcata</taxon>
        <taxon>Unidentata</taxon>
        <taxon>Episquamata</taxon>
        <taxon>Toxicofera</taxon>
        <taxon>Iguania</taxon>
        <taxon>Dactyloidae</taxon>
        <taxon>Anolis</taxon>
    </lineage>
</organism>